<accession>A0A6A6Y1Q6</accession>
<sequence length="156" mass="16570">MQNSLFTNLIILLSFFHLNVFAGPTVEKYPAVLAVRQTTSNAQCADYSRIANLSTIGANATYRSLFLQASPRGTFADADMLNAAIAKLPKLTKDAGLNKACGNLTTVAFVEAEKNFTQGVVAQFSGLVPTGIRAGPEVALIVGFIVVGFCGMFVFV</sequence>
<gene>
    <name evidence="3 5" type="ORF">BDZ99DRAFT_469190</name>
</gene>
<evidence type="ECO:0000313" key="3">
    <source>
        <dbReference type="EMBL" id="KAF2802165.1"/>
    </source>
</evidence>
<keyword evidence="4" id="KW-1185">Reference proteome</keyword>
<evidence type="ECO:0008006" key="6">
    <source>
        <dbReference type="Google" id="ProtNLM"/>
    </source>
</evidence>
<feature type="signal peptide" evidence="2">
    <location>
        <begin position="1"/>
        <end position="22"/>
    </location>
</feature>
<keyword evidence="1" id="KW-1133">Transmembrane helix</keyword>
<dbReference type="GeneID" id="54462331"/>
<keyword evidence="2" id="KW-0732">Signal</keyword>
<proteinExistence type="predicted"/>
<evidence type="ECO:0000256" key="1">
    <source>
        <dbReference type="SAM" id="Phobius"/>
    </source>
</evidence>
<evidence type="ECO:0000313" key="5">
    <source>
        <dbReference type="RefSeq" id="XP_033569129.1"/>
    </source>
</evidence>
<dbReference type="OrthoDB" id="3438213at2759"/>
<protein>
    <recommendedName>
        <fullName evidence="6">Metal tolerance protein 3</fullName>
    </recommendedName>
</protein>
<reference evidence="3 5" key="1">
    <citation type="journal article" date="2020" name="Stud. Mycol.">
        <title>101 Dothideomycetes genomes: a test case for predicting lifestyles and emergence of pathogens.</title>
        <authorList>
            <person name="Haridas S."/>
            <person name="Albert R."/>
            <person name="Binder M."/>
            <person name="Bloem J."/>
            <person name="Labutti K."/>
            <person name="Salamov A."/>
            <person name="Andreopoulos B."/>
            <person name="Baker S."/>
            <person name="Barry K."/>
            <person name="Bills G."/>
            <person name="Bluhm B."/>
            <person name="Cannon C."/>
            <person name="Castanera R."/>
            <person name="Culley D."/>
            <person name="Daum C."/>
            <person name="Ezra D."/>
            <person name="Gonzalez J."/>
            <person name="Henrissat B."/>
            <person name="Kuo A."/>
            <person name="Liang C."/>
            <person name="Lipzen A."/>
            <person name="Lutzoni F."/>
            <person name="Magnuson J."/>
            <person name="Mondo S."/>
            <person name="Nolan M."/>
            <person name="Ohm R."/>
            <person name="Pangilinan J."/>
            <person name="Park H.-J."/>
            <person name="Ramirez L."/>
            <person name="Alfaro M."/>
            <person name="Sun H."/>
            <person name="Tritt A."/>
            <person name="Yoshinaga Y."/>
            <person name="Zwiers L.-H."/>
            <person name="Turgeon B."/>
            <person name="Goodwin S."/>
            <person name="Spatafora J."/>
            <person name="Crous P."/>
            <person name="Grigoriev I."/>
        </authorList>
    </citation>
    <scope>NUCLEOTIDE SEQUENCE</scope>
    <source>
        <strain evidence="3 5">CBS 304.34</strain>
    </source>
</reference>
<organism evidence="3">
    <name type="scientific">Mytilinidion resinicola</name>
    <dbReference type="NCBI Taxonomy" id="574789"/>
    <lineage>
        <taxon>Eukaryota</taxon>
        <taxon>Fungi</taxon>
        <taxon>Dikarya</taxon>
        <taxon>Ascomycota</taxon>
        <taxon>Pezizomycotina</taxon>
        <taxon>Dothideomycetes</taxon>
        <taxon>Pleosporomycetidae</taxon>
        <taxon>Mytilinidiales</taxon>
        <taxon>Mytilinidiaceae</taxon>
        <taxon>Mytilinidion</taxon>
    </lineage>
</organism>
<evidence type="ECO:0000313" key="4">
    <source>
        <dbReference type="Proteomes" id="UP000504636"/>
    </source>
</evidence>
<reference evidence="5" key="2">
    <citation type="submission" date="2020-04" db="EMBL/GenBank/DDBJ databases">
        <authorList>
            <consortium name="NCBI Genome Project"/>
        </authorList>
    </citation>
    <scope>NUCLEOTIDE SEQUENCE</scope>
    <source>
        <strain evidence="5">CBS 304.34</strain>
    </source>
</reference>
<keyword evidence="1" id="KW-0812">Transmembrane</keyword>
<keyword evidence="1" id="KW-0472">Membrane</keyword>
<dbReference type="Proteomes" id="UP000504636">
    <property type="component" value="Unplaced"/>
</dbReference>
<dbReference type="EMBL" id="MU003725">
    <property type="protein sequence ID" value="KAF2802165.1"/>
    <property type="molecule type" value="Genomic_DNA"/>
</dbReference>
<name>A0A6A6Y1Q6_9PEZI</name>
<feature type="transmembrane region" description="Helical" evidence="1">
    <location>
        <begin position="138"/>
        <end position="155"/>
    </location>
</feature>
<evidence type="ECO:0000256" key="2">
    <source>
        <dbReference type="SAM" id="SignalP"/>
    </source>
</evidence>
<feature type="chain" id="PRO_5044628803" description="Metal tolerance protein 3" evidence="2">
    <location>
        <begin position="23"/>
        <end position="156"/>
    </location>
</feature>
<dbReference type="RefSeq" id="XP_033569129.1">
    <property type="nucleotide sequence ID" value="XM_033721438.1"/>
</dbReference>
<dbReference type="AlphaFoldDB" id="A0A6A6Y1Q6"/>
<reference evidence="5" key="3">
    <citation type="submission" date="2025-04" db="UniProtKB">
        <authorList>
            <consortium name="RefSeq"/>
        </authorList>
    </citation>
    <scope>IDENTIFICATION</scope>
    <source>
        <strain evidence="5">CBS 304.34</strain>
    </source>
</reference>